<proteinExistence type="predicted"/>
<comment type="caution">
    <text evidence="2">The sequence shown here is derived from an EMBL/GenBank/DDBJ whole genome shotgun (WGS) entry which is preliminary data.</text>
</comment>
<accession>A0A438GFF6</accession>
<feature type="region of interest" description="Disordered" evidence="1">
    <location>
        <begin position="52"/>
        <end position="77"/>
    </location>
</feature>
<feature type="compositionally biased region" description="Polar residues" evidence="1">
    <location>
        <begin position="52"/>
        <end position="72"/>
    </location>
</feature>
<dbReference type="EMBL" id="QGNW01000451">
    <property type="protein sequence ID" value="RVW70921.1"/>
    <property type="molecule type" value="Genomic_DNA"/>
</dbReference>
<protein>
    <submittedName>
        <fullName evidence="2">Uncharacterized protein</fullName>
    </submittedName>
</protein>
<organism evidence="2 3">
    <name type="scientific">Vitis vinifera</name>
    <name type="common">Grape</name>
    <dbReference type="NCBI Taxonomy" id="29760"/>
    <lineage>
        <taxon>Eukaryota</taxon>
        <taxon>Viridiplantae</taxon>
        <taxon>Streptophyta</taxon>
        <taxon>Embryophyta</taxon>
        <taxon>Tracheophyta</taxon>
        <taxon>Spermatophyta</taxon>
        <taxon>Magnoliopsida</taxon>
        <taxon>eudicotyledons</taxon>
        <taxon>Gunneridae</taxon>
        <taxon>Pentapetalae</taxon>
        <taxon>rosids</taxon>
        <taxon>Vitales</taxon>
        <taxon>Vitaceae</taxon>
        <taxon>Viteae</taxon>
        <taxon>Vitis</taxon>
    </lineage>
</organism>
<sequence length="246" mass="26386">MSGLLAVKYSKEPIMPLFKMSVANIWKLQENTAASGAGYEISRWNGGAQNSECDTSGWNGGAQNSGWDTSGRNDGALPYPDSLREKHTALAIITPRIIAYPIRISHVPPSSDGVSRCPVRTSLPWIPKNSPQSRIALQDKLPIESIPPAPTPPMPEATSTTPLTTPVVPLVAPSTSEVSITISATDFRAMVHLFQTLTTTHNALFRAIAPTDEAIPAKETTRADVPIQPTHEATTDPSFPPETLAT</sequence>
<evidence type="ECO:0000256" key="1">
    <source>
        <dbReference type="SAM" id="MobiDB-lite"/>
    </source>
</evidence>
<evidence type="ECO:0000313" key="2">
    <source>
        <dbReference type="EMBL" id="RVW70921.1"/>
    </source>
</evidence>
<feature type="region of interest" description="Disordered" evidence="1">
    <location>
        <begin position="227"/>
        <end position="246"/>
    </location>
</feature>
<gene>
    <name evidence="2" type="ORF">CK203_059983</name>
</gene>
<evidence type="ECO:0000313" key="3">
    <source>
        <dbReference type="Proteomes" id="UP000288805"/>
    </source>
</evidence>
<reference evidence="2 3" key="1">
    <citation type="journal article" date="2018" name="PLoS Genet.">
        <title>Population sequencing reveals clonal diversity and ancestral inbreeding in the grapevine cultivar Chardonnay.</title>
        <authorList>
            <person name="Roach M.J."/>
            <person name="Johnson D.L."/>
            <person name="Bohlmann J."/>
            <person name="van Vuuren H.J."/>
            <person name="Jones S.J."/>
            <person name="Pretorius I.S."/>
            <person name="Schmidt S.A."/>
            <person name="Borneman A.R."/>
        </authorList>
    </citation>
    <scope>NUCLEOTIDE SEQUENCE [LARGE SCALE GENOMIC DNA]</scope>
    <source>
        <strain evidence="3">cv. Chardonnay</strain>
        <tissue evidence="2">Leaf</tissue>
    </source>
</reference>
<dbReference type="AlphaFoldDB" id="A0A438GFF6"/>
<name>A0A438GFF6_VITVI</name>
<dbReference type="Proteomes" id="UP000288805">
    <property type="component" value="Unassembled WGS sequence"/>
</dbReference>